<dbReference type="Pfam" id="PF03949">
    <property type="entry name" value="Malic_M"/>
    <property type="match status" value="1"/>
</dbReference>
<feature type="domain" description="Malic enzyme NAD-binding" evidence="7">
    <location>
        <begin position="873"/>
        <end position="1111"/>
    </location>
</feature>
<keyword evidence="4 5" id="KW-0560">Oxidoreductase</keyword>
<dbReference type="Gene3D" id="3.40.50.10380">
    <property type="entry name" value="Malic enzyme, N-terminal domain"/>
    <property type="match status" value="1"/>
</dbReference>
<evidence type="ECO:0000256" key="6">
    <source>
        <dbReference type="SAM" id="MobiDB-lite"/>
    </source>
</evidence>
<sequence>MALPAKRKYDRSDPPVLIPFLYGREEGTWLPLSTPGSKRAQAEFAPYCSFEELIYNDERTRYARCIDSNCRKQCTKPFFYTKGENANYLQKKFVAHMDESPLAKRIIIVRPPENSQAIRQFFRQNKFSDEEVKQLRKLQCEMIASGTVPIYFFSTPQMANFMAKYTELTTRSANTFADQVKSSDVTLKKLAKDEDQCIKVLIRGNIDFIENSAEFCLLLDHQFNRSPKESHRGNKRLGLAMQHTNTELVTSKILLTYKPMFSSGKDANVPEIERILEGYGLLNGVRRGNIPVCCDMAALAIAKKLSPQNYNGCFSHHISNFVELILTNLAERTKIHWLNAKDEIEKFENLVQGSNELKYESRNAYLRRTQLDEVDKTALAQILVECEIDSRYLSANEIKKKAEKKKAILKYYPTIEKCEKSTRFRKYVKSLINLKIANKPMVALEANTHPQSHLALDHQMNTVFLDALMPFLVRLAQMISLAESENVGSGFALREYELFGAISARSYYGSVGCRKDIARSCLQSVIEHLFGYWVTNSGEKQKSTIPKRIHDKEIAQYYLYLETHFLNLEIFTDELDKSKSDPMISTMLKLIGTETESWKQTAHNYIISLSKSVSKQTGSASQESTPSQECTPSQESTPSQECNPSQECSPSQEQINEVTKGFRSKLWAKKAQKKKSPSKEKTIEDELALYDDLDVDDLEIFEERMKAKKIPKHNWPYYFSAQLPETMPKLKFVSKLVTNIPIFCFRTGFWSPVAQPCLEINKDPAKAYEYTNKGNLVAVISNGTAVLGLGNIGALASKPVMEGKAVLFKKFAKVNAIDIEVDTADPEELIRTVKLLEPSFGGVNLEDIKGPDCFRVEEECKKQMNIPVFHDDQHGTAIICLAGIINVLEIKQMKIQDAKIVMVGAGAAGIACMEMVKNYGADAKKCYMLDTRGVIYKGRAAGMNEYKERHAIETDARTLEDAIKGADIFIGVSSPELLTNEMLLSMNEKPVVFAMANPNPEITPDRAHSVRDDCFVATGRSDYPNQINNVMCFPFLFRGALDVQATEINEAMKIACADALAKLAKEPVPDSVKSAFPAEKSFEFGREYLVPTPFDPRLLTHISMAAAKAACDSGVARKPITDWAAYEKQLQSM</sequence>
<dbReference type="PANTHER" id="PTHR43237">
    <property type="entry name" value="NADP-DEPENDENT MALIC ENZYME"/>
    <property type="match status" value="1"/>
</dbReference>
<dbReference type="PANTHER" id="PTHR43237:SF4">
    <property type="entry name" value="NADP-DEPENDENT MALIC ENZYME"/>
    <property type="match status" value="1"/>
</dbReference>
<dbReference type="Gene3D" id="3.40.50.720">
    <property type="entry name" value="NAD(P)-binding Rossmann-like Domain"/>
    <property type="match status" value="1"/>
</dbReference>
<dbReference type="SUPFAM" id="SSF51735">
    <property type="entry name" value="NAD(P)-binding Rossmann-fold domains"/>
    <property type="match status" value="1"/>
</dbReference>
<dbReference type="InterPro" id="IPR051674">
    <property type="entry name" value="Malate_Decarboxylase"/>
</dbReference>
<dbReference type="Pfam" id="PF00390">
    <property type="entry name" value="malic"/>
    <property type="match status" value="1"/>
</dbReference>
<evidence type="ECO:0000313" key="9">
    <source>
        <dbReference type="EMBL" id="CAG5114148.1"/>
    </source>
</evidence>
<dbReference type="CDD" id="cd05311">
    <property type="entry name" value="NAD_bind_2_malic_enz"/>
    <property type="match status" value="1"/>
</dbReference>
<reference evidence="9 10" key="1">
    <citation type="submission" date="2021-04" db="EMBL/GenBank/DDBJ databases">
        <authorList>
            <person name="Bliznina A."/>
        </authorList>
    </citation>
    <scope>NUCLEOTIDE SEQUENCE [LARGE SCALE GENOMIC DNA]</scope>
</reference>
<name>A0ABN7TET5_OIKDI</name>
<organism evidence="9 10">
    <name type="scientific">Oikopleura dioica</name>
    <name type="common">Tunicate</name>
    <dbReference type="NCBI Taxonomy" id="34765"/>
    <lineage>
        <taxon>Eukaryota</taxon>
        <taxon>Metazoa</taxon>
        <taxon>Chordata</taxon>
        <taxon>Tunicata</taxon>
        <taxon>Appendicularia</taxon>
        <taxon>Copelata</taxon>
        <taxon>Oikopleuridae</taxon>
        <taxon>Oikopleura</taxon>
    </lineage>
</organism>
<feature type="domain" description="Malic enzyme N-terminal" evidence="8">
    <location>
        <begin position="721"/>
        <end position="861"/>
    </location>
</feature>
<evidence type="ECO:0000259" key="7">
    <source>
        <dbReference type="SMART" id="SM00919"/>
    </source>
</evidence>
<evidence type="ECO:0000256" key="5">
    <source>
        <dbReference type="RuleBase" id="RU003426"/>
    </source>
</evidence>
<evidence type="ECO:0000256" key="4">
    <source>
        <dbReference type="ARBA" id="ARBA00023002"/>
    </source>
</evidence>
<dbReference type="InterPro" id="IPR045213">
    <property type="entry name" value="Malic_NAD-bd_bact_type"/>
</dbReference>
<accession>A0ABN7TET5</accession>
<dbReference type="SUPFAM" id="SSF53223">
    <property type="entry name" value="Aminoacid dehydrogenase-like, N-terminal domain"/>
    <property type="match status" value="1"/>
</dbReference>
<dbReference type="Proteomes" id="UP001158576">
    <property type="component" value="Chromosome 2"/>
</dbReference>
<comment type="cofactor">
    <cofactor evidence="2">
        <name>Mg(2+)</name>
        <dbReference type="ChEBI" id="CHEBI:18420"/>
    </cofactor>
</comment>
<keyword evidence="3 5" id="KW-0479">Metal-binding</keyword>
<proteinExistence type="inferred from homology"/>
<evidence type="ECO:0000256" key="2">
    <source>
        <dbReference type="ARBA" id="ARBA00001946"/>
    </source>
</evidence>
<comment type="cofactor">
    <cofactor evidence="1">
        <name>Mn(2+)</name>
        <dbReference type="ChEBI" id="CHEBI:29035"/>
    </cofactor>
</comment>
<dbReference type="InterPro" id="IPR015884">
    <property type="entry name" value="Malic_enzyme_CS"/>
</dbReference>
<dbReference type="InterPro" id="IPR012301">
    <property type="entry name" value="Malic_N_dom"/>
</dbReference>
<dbReference type="InterPro" id="IPR012302">
    <property type="entry name" value="Malic_NAD-bd"/>
</dbReference>
<evidence type="ECO:0000256" key="3">
    <source>
        <dbReference type="ARBA" id="ARBA00022723"/>
    </source>
</evidence>
<evidence type="ECO:0000313" key="10">
    <source>
        <dbReference type="Proteomes" id="UP001158576"/>
    </source>
</evidence>
<dbReference type="EMBL" id="OU015567">
    <property type="protein sequence ID" value="CAG5114148.1"/>
    <property type="molecule type" value="Genomic_DNA"/>
</dbReference>
<protein>
    <recommendedName>
        <fullName evidence="5">Malic enzyme</fullName>
    </recommendedName>
</protein>
<dbReference type="InterPro" id="IPR037062">
    <property type="entry name" value="Malic_N_dom_sf"/>
</dbReference>
<evidence type="ECO:0000259" key="8">
    <source>
        <dbReference type="SMART" id="SM01274"/>
    </source>
</evidence>
<dbReference type="SMART" id="SM01274">
    <property type="entry name" value="malic"/>
    <property type="match status" value="1"/>
</dbReference>
<dbReference type="PROSITE" id="PS00331">
    <property type="entry name" value="MALIC_ENZYMES"/>
    <property type="match status" value="1"/>
</dbReference>
<gene>
    <name evidence="9" type="ORF">OKIOD_LOCUS16981</name>
</gene>
<dbReference type="InterPro" id="IPR036291">
    <property type="entry name" value="NAD(P)-bd_dom_sf"/>
</dbReference>
<dbReference type="InterPro" id="IPR046346">
    <property type="entry name" value="Aminoacid_DH-like_N_sf"/>
</dbReference>
<keyword evidence="10" id="KW-1185">Reference proteome</keyword>
<evidence type="ECO:0000256" key="1">
    <source>
        <dbReference type="ARBA" id="ARBA00001936"/>
    </source>
</evidence>
<comment type="similarity">
    <text evidence="5">Belongs to the malic enzymes family.</text>
</comment>
<feature type="region of interest" description="Disordered" evidence="6">
    <location>
        <begin position="617"/>
        <end position="653"/>
    </location>
</feature>
<dbReference type="SMART" id="SM00919">
    <property type="entry name" value="Malic_M"/>
    <property type="match status" value="1"/>
</dbReference>